<accession>A0ABW5F9N0</accession>
<reference evidence="7" key="1">
    <citation type="journal article" date="2019" name="Int. J. Syst. Evol. Microbiol.">
        <title>The Global Catalogue of Microorganisms (GCM) 10K type strain sequencing project: providing services to taxonomists for standard genome sequencing and annotation.</title>
        <authorList>
            <consortium name="The Broad Institute Genomics Platform"/>
            <consortium name="The Broad Institute Genome Sequencing Center for Infectious Disease"/>
            <person name="Wu L."/>
            <person name="Ma J."/>
        </authorList>
    </citation>
    <scope>NUCLEOTIDE SEQUENCE [LARGE SCALE GENOMIC DNA]</scope>
    <source>
        <strain evidence="7">CCM 8725</strain>
    </source>
</reference>
<dbReference type="CDD" id="cd10802">
    <property type="entry name" value="YdjC_TTHB029_like"/>
    <property type="match status" value="1"/>
</dbReference>
<dbReference type="RefSeq" id="WP_209991663.1">
    <property type="nucleotide sequence ID" value="NZ_JBHUKY010000026.1"/>
</dbReference>
<evidence type="ECO:0000256" key="3">
    <source>
        <dbReference type="ARBA" id="ARBA00022801"/>
    </source>
</evidence>
<sequence>MISKLGFSSDDRLLIINADDFGITKGTNEAIVSLFEQQAITSTSIMFPCPAAREAIELSNQKVLDNIGIHLTLTSGENHSYSPVFQERPLKSLINKDGNFHNDISYIEENADDEEVRIELEAQIQSVTMLGIDPTHLDSHGGSIMGLYAGNDFLEITFDLCEKYRLPFNLPTRIIEQPFFNNKQKETFRIRINSGRKRGILFIDDVISLPYCCKSVEYEEMKRQLLTLLKNIKPGITQLTIHPSKITEELKSVTSCYFERGIEYLLLIDPDIKKVLKKENINLISWKEIRDLQRILT</sequence>
<evidence type="ECO:0000256" key="4">
    <source>
        <dbReference type="ARBA" id="ARBA00022842"/>
    </source>
</evidence>
<comment type="cofactor">
    <cofactor evidence="1">
        <name>Mg(2+)</name>
        <dbReference type="ChEBI" id="CHEBI:18420"/>
    </cofactor>
</comment>
<protein>
    <submittedName>
        <fullName evidence="6">Polysaccharide deacetylase family protein</fullName>
    </submittedName>
</protein>
<dbReference type="PANTHER" id="PTHR31609">
    <property type="entry name" value="YDJC DEACETYLASE FAMILY MEMBER"/>
    <property type="match status" value="1"/>
</dbReference>
<dbReference type="InterPro" id="IPR006879">
    <property type="entry name" value="YdjC-like"/>
</dbReference>
<dbReference type="Gene3D" id="3.20.20.370">
    <property type="entry name" value="Glycoside hydrolase/deacetylase"/>
    <property type="match status" value="1"/>
</dbReference>
<keyword evidence="3" id="KW-0378">Hydrolase</keyword>
<dbReference type="EMBL" id="JBHUKY010000026">
    <property type="protein sequence ID" value="MFD2411424.1"/>
    <property type="molecule type" value="Genomic_DNA"/>
</dbReference>
<keyword evidence="4" id="KW-0460">Magnesium</keyword>
<evidence type="ECO:0000256" key="1">
    <source>
        <dbReference type="ARBA" id="ARBA00001946"/>
    </source>
</evidence>
<keyword evidence="2" id="KW-0479">Metal-binding</keyword>
<keyword evidence="5" id="KW-0119">Carbohydrate metabolism</keyword>
<dbReference type="SUPFAM" id="SSF88713">
    <property type="entry name" value="Glycoside hydrolase/deacetylase"/>
    <property type="match status" value="1"/>
</dbReference>
<proteinExistence type="predicted"/>
<name>A0ABW5F9N0_9BACL</name>
<keyword evidence="7" id="KW-1185">Reference proteome</keyword>
<dbReference type="InterPro" id="IPR011330">
    <property type="entry name" value="Glyco_hydro/deAcase_b/a-brl"/>
</dbReference>
<dbReference type="Proteomes" id="UP001597448">
    <property type="component" value="Unassembled WGS sequence"/>
</dbReference>
<gene>
    <name evidence="6" type="ORF">ACFSX3_16145</name>
</gene>
<comment type="caution">
    <text evidence="6">The sequence shown here is derived from an EMBL/GenBank/DDBJ whole genome shotgun (WGS) entry which is preliminary data.</text>
</comment>
<evidence type="ECO:0000313" key="6">
    <source>
        <dbReference type="EMBL" id="MFD2411424.1"/>
    </source>
</evidence>
<dbReference type="PANTHER" id="PTHR31609:SF1">
    <property type="entry name" value="CARBOHYDRATE DEACETYLASE"/>
    <property type="match status" value="1"/>
</dbReference>
<evidence type="ECO:0000256" key="5">
    <source>
        <dbReference type="ARBA" id="ARBA00023277"/>
    </source>
</evidence>
<dbReference type="Pfam" id="PF04794">
    <property type="entry name" value="YdjC"/>
    <property type="match status" value="1"/>
</dbReference>
<organism evidence="6 7">
    <name type="scientific">Paenibacillus rhizoplanae</name>
    <dbReference type="NCBI Taxonomy" id="1917181"/>
    <lineage>
        <taxon>Bacteria</taxon>
        <taxon>Bacillati</taxon>
        <taxon>Bacillota</taxon>
        <taxon>Bacilli</taxon>
        <taxon>Bacillales</taxon>
        <taxon>Paenibacillaceae</taxon>
        <taxon>Paenibacillus</taxon>
    </lineage>
</organism>
<evidence type="ECO:0000313" key="7">
    <source>
        <dbReference type="Proteomes" id="UP001597448"/>
    </source>
</evidence>
<evidence type="ECO:0000256" key="2">
    <source>
        <dbReference type="ARBA" id="ARBA00022723"/>
    </source>
</evidence>